<evidence type="ECO:0000259" key="2">
    <source>
        <dbReference type="Pfam" id="PF10313"/>
    </source>
</evidence>
<evidence type="ECO:0000313" key="3">
    <source>
        <dbReference type="EMBL" id="KAH3679132.1"/>
    </source>
</evidence>
<dbReference type="AlphaFoldDB" id="A0A9P8PVW3"/>
<dbReference type="SUPFAM" id="SSF50978">
    <property type="entry name" value="WD40 repeat-like"/>
    <property type="match status" value="1"/>
</dbReference>
<name>A0A9P8PVW3_WICPI</name>
<dbReference type="InterPro" id="IPR019417">
    <property type="entry name" value="DUF2415"/>
</dbReference>
<dbReference type="PANTHER" id="PTHR43991">
    <property type="entry name" value="WD REPEAT PROTEIN (AFU_ORTHOLOGUE AFUA_8G05640)-RELATED"/>
    <property type="match status" value="1"/>
</dbReference>
<dbReference type="InterPro" id="IPR015943">
    <property type="entry name" value="WD40/YVTN_repeat-like_dom_sf"/>
</dbReference>
<dbReference type="Pfam" id="PF10313">
    <property type="entry name" value="DUF2415"/>
    <property type="match status" value="1"/>
</dbReference>
<reference evidence="3" key="1">
    <citation type="journal article" date="2021" name="Open Biol.">
        <title>Shared evolutionary footprints suggest mitochondrial oxidative damage underlies multiple complex I losses in fungi.</title>
        <authorList>
            <person name="Schikora-Tamarit M.A."/>
            <person name="Marcet-Houben M."/>
            <person name="Nosek J."/>
            <person name="Gabaldon T."/>
        </authorList>
    </citation>
    <scope>NUCLEOTIDE SEQUENCE</scope>
    <source>
        <strain evidence="3">CBS2887</strain>
    </source>
</reference>
<comment type="caution">
    <text evidence="3">The sequence shown here is derived from an EMBL/GenBank/DDBJ whole genome shotgun (WGS) entry which is preliminary data.</text>
</comment>
<dbReference type="PANTHER" id="PTHR43991:SF9">
    <property type="entry name" value="DUF2415 DOMAIN-CONTAINING PROTEIN"/>
    <property type="match status" value="1"/>
</dbReference>
<dbReference type="EMBL" id="JAEUBG010005022">
    <property type="protein sequence ID" value="KAH3679132.1"/>
    <property type="molecule type" value="Genomic_DNA"/>
</dbReference>
<proteinExistence type="predicted"/>
<feature type="region of interest" description="Disordered" evidence="1">
    <location>
        <begin position="461"/>
        <end position="503"/>
    </location>
</feature>
<reference evidence="3" key="2">
    <citation type="submission" date="2021-01" db="EMBL/GenBank/DDBJ databases">
        <authorList>
            <person name="Schikora-Tamarit M.A."/>
        </authorList>
    </citation>
    <scope>NUCLEOTIDE SEQUENCE</scope>
    <source>
        <strain evidence="3">CBS2887</strain>
    </source>
</reference>
<feature type="domain" description="DUF2415" evidence="2">
    <location>
        <begin position="298"/>
        <end position="337"/>
    </location>
</feature>
<dbReference type="Gene3D" id="2.130.10.10">
    <property type="entry name" value="YVTN repeat-like/Quinoprotein amine dehydrogenase"/>
    <property type="match status" value="1"/>
</dbReference>
<feature type="compositionally biased region" description="Polar residues" evidence="1">
    <location>
        <begin position="481"/>
        <end position="503"/>
    </location>
</feature>
<organism evidence="3 4">
    <name type="scientific">Wickerhamomyces pijperi</name>
    <name type="common">Yeast</name>
    <name type="synonym">Pichia pijperi</name>
    <dbReference type="NCBI Taxonomy" id="599730"/>
    <lineage>
        <taxon>Eukaryota</taxon>
        <taxon>Fungi</taxon>
        <taxon>Dikarya</taxon>
        <taxon>Ascomycota</taxon>
        <taxon>Saccharomycotina</taxon>
        <taxon>Saccharomycetes</taxon>
        <taxon>Phaffomycetales</taxon>
        <taxon>Wickerhamomycetaceae</taxon>
        <taxon>Wickerhamomyces</taxon>
    </lineage>
</organism>
<keyword evidence="4" id="KW-1185">Reference proteome</keyword>
<accession>A0A9P8PVW3</accession>
<dbReference type="Proteomes" id="UP000774326">
    <property type="component" value="Unassembled WGS sequence"/>
</dbReference>
<evidence type="ECO:0000313" key="4">
    <source>
        <dbReference type="Proteomes" id="UP000774326"/>
    </source>
</evidence>
<dbReference type="InterPro" id="IPR036322">
    <property type="entry name" value="WD40_repeat_dom_sf"/>
</dbReference>
<dbReference type="OrthoDB" id="418169at2759"/>
<sequence>MTITSIKGQADDSNENKTLAPFIRRSCSLLKKPNTYSAQVSVGHWQLRDLIRHSCDRRHPNEILYTHENTIRSTNKTNNKVTQIHNFDFHPRCFNVADSNIISGGVVSSLAISSHTFTPNLMEDRGFQSQDSPKGLLGLYNRETDESLTVKLGSFINNHVSISKTPTGSYQSYVCNNDMHLYSTAIRNTSISLTGSLNLNFPLNHSALSEDSKTLIVVGDSQNIYLLHPEQDTQSSRLARDNVIETNCDSGFSTSFDSSGVHFATCFQDGSCLIYDLRNYSNGPLHKISSTRKNTSNGAFRCVKYSQGTDDLLFISEHIGRVHMVDTRDFTNHQVIMLPVNTIQSKHPGAYHSNVAVDPESNIFKPAVLTFDEVVGFEDSSRNPGVSPLDMSDDGPFGFAYLNSFSHQSHSRNTSNFNVLSSLTSTIEEDEYEDENSGGYGDVFSNDLEDTQQLLEQLKATASRKNSMKSRRESSIHKKNQSLSSVESGANLMSNNNGEHLTHARTNSFGSEYDYADNEISGIDWYEDTTGSHLIVGCDNGLIDWTIDSWSRRSFPSYQIL</sequence>
<protein>
    <recommendedName>
        <fullName evidence="2">DUF2415 domain-containing protein</fullName>
    </recommendedName>
</protein>
<evidence type="ECO:0000256" key="1">
    <source>
        <dbReference type="SAM" id="MobiDB-lite"/>
    </source>
</evidence>
<gene>
    <name evidence="3" type="ORF">WICPIJ_008740</name>
</gene>